<dbReference type="Gene3D" id="1.20.120.450">
    <property type="entry name" value="dinb family like domain"/>
    <property type="match status" value="1"/>
</dbReference>
<dbReference type="EMBL" id="CP063310">
    <property type="protein sequence ID" value="QOS69635.1"/>
    <property type="molecule type" value="Genomic_DNA"/>
</dbReference>
<dbReference type="RefSeq" id="WP_160941759.1">
    <property type="nucleotide sequence ID" value="NZ_CP063310.1"/>
</dbReference>
<dbReference type="AlphaFoldDB" id="A0A6L7IQE3"/>
<reference evidence="1 2" key="1">
    <citation type="submission" date="2020-10" db="EMBL/GenBank/DDBJ databases">
        <title>Eggerthella sp. nov., isolated from human feces.</title>
        <authorList>
            <person name="Yajun G."/>
        </authorList>
    </citation>
    <scope>NUCLEOTIDE SEQUENCE [LARGE SCALE GENOMIC DNA]</scope>
    <source>
        <strain evidence="1 2">HF-1101</strain>
    </source>
</reference>
<dbReference type="KEGG" id="egd:GS424_007315"/>
<dbReference type="InterPro" id="IPR012550">
    <property type="entry name" value="DUF1706"/>
</dbReference>
<protein>
    <submittedName>
        <fullName evidence="1">ClbS/DfsB family four-helix bundle protein</fullName>
    </submittedName>
</protein>
<name>A0A6L7IQE3_9ACTN</name>
<evidence type="ECO:0000313" key="2">
    <source>
        <dbReference type="Proteomes" id="UP000478463"/>
    </source>
</evidence>
<dbReference type="Pfam" id="PF08020">
    <property type="entry name" value="DUF1706"/>
    <property type="match status" value="1"/>
</dbReference>
<proteinExistence type="predicted"/>
<dbReference type="Proteomes" id="UP000478463">
    <property type="component" value="Chromosome"/>
</dbReference>
<evidence type="ECO:0000313" key="1">
    <source>
        <dbReference type="EMBL" id="QOS69635.1"/>
    </source>
</evidence>
<accession>A0A6L7IQE3</accession>
<organism evidence="1 2">
    <name type="scientific">Eggerthella guodeyinii</name>
    <dbReference type="NCBI Taxonomy" id="2690837"/>
    <lineage>
        <taxon>Bacteria</taxon>
        <taxon>Bacillati</taxon>
        <taxon>Actinomycetota</taxon>
        <taxon>Coriobacteriia</taxon>
        <taxon>Eggerthellales</taxon>
        <taxon>Eggerthellaceae</taxon>
        <taxon>Eggerthella</taxon>
    </lineage>
</organism>
<gene>
    <name evidence="1" type="ORF">GS424_007315</name>
</gene>
<dbReference type="InterPro" id="IPR034660">
    <property type="entry name" value="DinB/YfiT-like"/>
</dbReference>
<sequence>MWKWVHTNTVAPYKSFRSKIRTWKRARASRQ</sequence>